<protein>
    <submittedName>
        <fullName evidence="1">Putative transposase</fullName>
    </submittedName>
</protein>
<proteinExistence type="predicted"/>
<dbReference type="EMBL" id="JACHJB010000001">
    <property type="protein sequence ID" value="MBB6346618.1"/>
    <property type="molecule type" value="Genomic_DNA"/>
</dbReference>
<gene>
    <name evidence="1" type="ORF">FHU36_003127</name>
</gene>
<evidence type="ECO:0000313" key="1">
    <source>
        <dbReference type="EMBL" id="MBB6346618.1"/>
    </source>
</evidence>
<accession>A0A7X0C1D5</accession>
<name>A0A7X0C1D5_9ACTN</name>
<evidence type="ECO:0000313" key="2">
    <source>
        <dbReference type="Proteomes" id="UP000583800"/>
    </source>
</evidence>
<dbReference type="Proteomes" id="UP000583800">
    <property type="component" value="Unassembled WGS sequence"/>
</dbReference>
<dbReference type="SUPFAM" id="SSF143422">
    <property type="entry name" value="Transposase IS200-like"/>
    <property type="match status" value="1"/>
</dbReference>
<dbReference type="RefSeq" id="WP_185084359.1">
    <property type="nucleotide sequence ID" value="NZ_JACHJB010000001.1"/>
</dbReference>
<sequence length="95" mass="10367">MTREVRTSPGAAFDLGYPVVWCPQCRRPVVGGRVKTRLRDLIHAKADEHGHPHSGRPTLWSWFCFLATAGAESAKTVRRCIEAQDGRAPGAGGRA</sequence>
<organism evidence="1 2">
    <name type="scientific">Nonomuraea muscovyensis</name>
    <dbReference type="NCBI Taxonomy" id="1124761"/>
    <lineage>
        <taxon>Bacteria</taxon>
        <taxon>Bacillati</taxon>
        <taxon>Actinomycetota</taxon>
        <taxon>Actinomycetes</taxon>
        <taxon>Streptosporangiales</taxon>
        <taxon>Streptosporangiaceae</taxon>
        <taxon>Nonomuraea</taxon>
    </lineage>
</organism>
<dbReference type="GO" id="GO:0003677">
    <property type="term" value="F:DNA binding"/>
    <property type="evidence" value="ECO:0007669"/>
    <property type="project" value="InterPro"/>
</dbReference>
<reference evidence="1 2" key="1">
    <citation type="submission" date="2020-08" db="EMBL/GenBank/DDBJ databases">
        <title>Sequencing the genomes of 1000 actinobacteria strains.</title>
        <authorList>
            <person name="Klenk H.-P."/>
        </authorList>
    </citation>
    <scope>NUCLEOTIDE SEQUENCE [LARGE SCALE GENOMIC DNA]</scope>
    <source>
        <strain evidence="1 2">DSM 45913</strain>
    </source>
</reference>
<dbReference type="InterPro" id="IPR036515">
    <property type="entry name" value="Transposase_17_sf"/>
</dbReference>
<comment type="caution">
    <text evidence="1">The sequence shown here is derived from an EMBL/GenBank/DDBJ whole genome shotgun (WGS) entry which is preliminary data.</text>
</comment>
<dbReference type="GO" id="GO:0004803">
    <property type="term" value="F:transposase activity"/>
    <property type="evidence" value="ECO:0007669"/>
    <property type="project" value="InterPro"/>
</dbReference>
<keyword evidence="2" id="KW-1185">Reference proteome</keyword>
<dbReference type="AlphaFoldDB" id="A0A7X0C1D5"/>
<dbReference type="GO" id="GO:0006313">
    <property type="term" value="P:DNA transposition"/>
    <property type="evidence" value="ECO:0007669"/>
    <property type="project" value="InterPro"/>
</dbReference>